<evidence type="ECO:0000256" key="1">
    <source>
        <dbReference type="ARBA" id="ARBA00001913"/>
    </source>
</evidence>
<dbReference type="SUPFAM" id="SSF53649">
    <property type="entry name" value="Alkaline phosphatase-like"/>
    <property type="match status" value="1"/>
</dbReference>
<dbReference type="Proteomes" id="UP000245412">
    <property type="component" value="Unassembled WGS sequence"/>
</dbReference>
<proteinExistence type="inferred from homology"/>
<keyword evidence="6" id="KW-0106">Calcium</keyword>
<evidence type="ECO:0000256" key="5">
    <source>
        <dbReference type="ARBA" id="ARBA00022801"/>
    </source>
</evidence>
<keyword evidence="4" id="KW-0732">Signal</keyword>
<evidence type="ECO:0000313" key="9">
    <source>
        <dbReference type="Proteomes" id="UP000245412"/>
    </source>
</evidence>
<dbReference type="CDD" id="cd16148">
    <property type="entry name" value="sulfatase_like"/>
    <property type="match status" value="1"/>
</dbReference>
<dbReference type="InterPro" id="IPR017850">
    <property type="entry name" value="Alkaline_phosphatase_core_sf"/>
</dbReference>
<dbReference type="Pfam" id="PF00884">
    <property type="entry name" value="Sulfatase"/>
    <property type="match status" value="1"/>
</dbReference>
<dbReference type="PANTHER" id="PTHR42693:SF42">
    <property type="entry name" value="ARYLSULFATASE G"/>
    <property type="match status" value="1"/>
</dbReference>
<feature type="domain" description="Sulfatase N-terminal" evidence="7">
    <location>
        <begin position="3"/>
        <end position="328"/>
    </location>
</feature>
<dbReference type="GO" id="GO:0004065">
    <property type="term" value="F:arylsulfatase activity"/>
    <property type="evidence" value="ECO:0007669"/>
    <property type="project" value="TreeGrafter"/>
</dbReference>
<dbReference type="InterPro" id="IPR050738">
    <property type="entry name" value="Sulfatase"/>
</dbReference>
<accession>A0AB73T7F0</accession>
<comment type="cofactor">
    <cofactor evidence="1">
        <name>Ca(2+)</name>
        <dbReference type="ChEBI" id="CHEBI:29108"/>
    </cofactor>
</comment>
<evidence type="ECO:0000256" key="6">
    <source>
        <dbReference type="ARBA" id="ARBA00022837"/>
    </source>
</evidence>
<dbReference type="PANTHER" id="PTHR42693">
    <property type="entry name" value="ARYLSULFATASE FAMILY MEMBER"/>
    <property type="match status" value="1"/>
</dbReference>
<keyword evidence="3" id="KW-0479">Metal-binding</keyword>
<keyword evidence="5" id="KW-0378">Hydrolase</keyword>
<keyword evidence="9" id="KW-1185">Reference proteome</keyword>
<evidence type="ECO:0000313" key="8">
    <source>
        <dbReference type="EMBL" id="PWJ77440.1"/>
    </source>
</evidence>
<protein>
    <submittedName>
        <fullName evidence="8">Arylsulfatase A-like enzyme</fullName>
    </submittedName>
</protein>
<reference evidence="8 9" key="1">
    <citation type="submission" date="2018-05" db="EMBL/GenBank/DDBJ databases">
        <authorList>
            <person name="Goeker M."/>
            <person name="Huntemann M."/>
            <person name="Clum A."/>
            <person name="Pillay M."/>
            <person name="Palaniappan K."/>
            <person name="Varghese N."/>
            <person name="Mikhailova N."/>
            <person name="Stamatis D."/>
            <person name="Reddy T."/>
            <person name="Daum C."/>
            <person name="Shapiro N."/>
            <person name="Ivanova N."/>
            <person name="Kyrpides N."/>
            <person name="Woyke T."/>
        </authorList>
    </citation>
    <scope>NUCLEOTIDE SEQUENCE [LARGE SCALE GENOMIC DNA]</scope>
    <source>
        <strain evidence="8 9">DSM 26524</strain>
    </source>
</reference>
<dbReference type="GO" id="GO:0046872">
    <property type="term" value="F:metal ion binding"/>
    <property type="evidence" value="ECO:0007669"/>
    <property type="project" value="UniProtKB-KW"/>
</dbReference>
<sequence length="518" mass="60485">MKTILIFMDTLNRHMLRVYNPEAKAVTPNIDRLAEKSMVFDKHFIGSAPCMPARRDILTGRLNFLERGWGPVEPYDVTLPQLLRAQGVFTHITTDHSHYTSIGGEGYMQQYDTWDFNRGQETDVWESRLEEPPAPRSYLGRVGRQYQWNRQHYKTDGDRPTPRTFASAVKWLKNNEDRDDYFLTVEAFDPHEPFDASEEFKAMYPDSFDTFYEWPRYDALNEQETPEAVEHLRNQYCATLSMADKWLGKLLDEMDRQDLWEDTLVIFTSDHGHMLGEHGVTGKNRYHAWNEMSRIPLFIHLPGGRNAGERAEGVTQNIDLFPTILEYFSREKEERMERAQRRKEQDKKNLAGRMFIPPDWSMPVQGRSLWSLLNREKEKIRDYAIYGWFGKPVNITDGEYTYFRAAANDKNAPLYLYAAGLTSFEQYLGCNLPGEDICAGYFLKNVPMPVFRIDMSRKTPEKPSMGLGENRLYRISHDPGQLHPLTDPLLEEKYCQALIKTMKEHDAPEEQFERLGLI</sequence>
<dbReference type="Gene3D" id="3.40.720.10">
    <property type="entry name" value="Alkaline Phosphatase, subunit A"/>
    <property type="match status" value="1"/>
</dbReference>
<evidence type="ECO:0000256" key="4">
    <source>
        <dbReference type="ARBA" id="ARBA00022729"/>
    </source>
</evidence>
<name>A0AB73T7F0_9FIRM</name>
<organism evidence="8 9">
    <name type="scientific">Murimonas intestini</name>
    <dbReference type="NCBI Taxonomy" id="1337051"/>
    <lineage>
        <taxon>Bacteria</taxon>
        <taxon>Bacillati</taxon>
        <taxon>Bacillota</taxon>
        <taxon>Clostridia</taxon>
        <taxon>Lachnospirales</taxon>
        <taxon>Lachnospiraceae</taxon>
        <taxon>Murimonas</taxon>
    </lineage>
</organism>
<evidence type="ECO:0000256" key="2">
    <source>
        <dbReference type="ARBA" id="ARBA00008779"/>
    </source>
</evidence>
<dbReference type="AlphaFoldDB" id="A0AB73T7F0"/>
<evidence type="ECO:0000259" key="7">
    <source>
        <dbReference type="Pfam" id="PF00884"/>
    </source>
</evidence>
<dbReference type="EMBL" id="QGGY01000003">
    <property type="protein sequence ID" value="PWJ77440.1"/>
    <property type="molecule type" value="Genomic_DNA"/>
</dbReference>
<comment type="similarity">
    <text evidence="2">Belongs to the sulfatase family.</text>
</comment>
<dbReference type="InterPro" id="IPR000917">
    <property type="entry name" value="Sulfatase_N"/>
</dbReference>
<evidence type="ECO:0000256" key="3">
    <source>
        <dbReference type="ARBA" id="ARBA00022723"/>
    </source>
</evidence>
<gene>
    <name evidence="8" type="ORF">C7383_103285</name>
</gene>
<dbReference type="RefSeq" id="WP_109625540.1">
    <property type="nucleotide sequence ID" value="NZ_JANKBI010000002.1"/>
</dbReference>
<comment type="caution">
    <text evidence="8">The sequence shown here is derived from an EMBL/GenBank/DDBJ whole genome shotgun (WGS) entry which is preliminary data.</text>
</comment>